<dbReference type="InterPro" id="IPR023013">
    <property type="entry name" value="AGPR_AS"/>
</dbReference>
<dbReference type="Pfam" id="PF01118">
    <property type="entry name" value="Semialdhyde_dh"/>
    <property type="match status" value="1"/>
</dbReference>
<keyword evidence="5 6" id="KW-0560">Oxidoreductase</keyword>
<keyword evidence="1 6" id="KW-0963">Cytoplasm</keyword>
<organism evidence="9 10">
    <name type="scientific">Deinococcus roseus</name>
    <dbReference type="NCBI Taxonomy" id="392414"/>
    <lineage>
        <taxon>Bacteria</taxon>
        <taxon>Thermotogati</taxon>
        <taxon>Deinococcota</taxon>
        <taxon>Deinococci</taxon>
        <taxon>Deinococcales</taxon>
        <taxon>Deinococcaceae</taxon>
        <taxon>Deinococcus</taxon>
    </lineage>
</organism>
<feature type="domain" description="Semialdehyde dehydrogenase NAD-binding" evidence="8">
    <location>
        <begin position="5"/>
        <end position="106"/>
    </location>
</feature>
<dbReference type="CDD" id="cd23935">
    <property type="entry name" value="AGPR_2_C"/>
    <property type="match status" value="1"/>
</dbReference>
<gene>
    <name evidence="9" type="primary">argC2</name>
    <name evidence="6" type="synonym">argC</name>
    <name evidence="9" type="ORF">GCM10008938_04280</name>
</gene>
<comment type="similarity">
    <text evidence="6">Belongs to the NAGSA dehydrogenase family. Type 2 subfamily.</text>
</comment>
<dbReference type="InterPro" id="IPR058924">
    <property type="entry name" value="AGPR_dimerisation_dom"/>
</dbReference>
<dbReference type="PANTHER" id="PTHR32338:SF10">
    <property type="entry name" value="N-ACETYL-GAMMA-GLUTAMYL-PHOSPHATE REDUCTASE, CHLOROPLASTIC-RELATED"/>
    <property type="match status" value="1"/>
</dbReference>
<dbReference type="Gene3D" id="3.30.360.10">
    <property type="entry name" value="Dihydrodipicolinate Reductase, domain 2"/>
    <property type="match status" value="1"/>
</dbReference>
<dbReference type="EC" id="1.2.1.38" evidence="6"/>
<name>A0ABQ2CUQ4_9DEIO</name>
<comment type="subcellular location">
    <subcellularLocation>
        <location evidence="6">Cytoplasm</location>
    </subcellularLocation>
</comment>
<dbReference type="SMART" id="SM00859">
    <property type="entry name" value="Semialdhyde_dh"/>
    <property type="match status" value="1"/>
</dbReference>
<dbReference type="SUPFAM" id="SSF51735">
    <property type="entry name" value="NAD(P)-binding Rossmann-fold domains"/>
    <property type="match status" value="1"/>
</dbReference>
<sequence>MGKPRVFIDGEAGTTGLQIRSRLQGRNDLELISIDPALRKDQNERKRLLGSADLVILCLPDEASREAVSMIENETTRVLDASTAYRVAEGWTYGFPEMTPTQKAEIQGARFVSNPGCYSTGMIALVRPLVDAGLIPADAPISVQGFSGYSGGGRQLVDAMEGRGGEHPLAGLFKSYALGLAHKHLPEMQKYGTLQFAPLFTPSVGAWRQGMLVQVPLFLRTLPAGTTAESIHAALAEHYRGQRFIEVMPFEHGKPAEPQLDPQTLNDTNKLQIFVFSNAALGQVLLMARLDNLGKGASGAAVQNLDVMLGLEGEQDYSVPPEAPAVTP</sequence>
<dbReference type="Proteomes" id="UP000632222">
    <property type="component" value="Unassembled WGS sequence"/>
</dbReference>
<dbReference type="InterPro" id="IPR000534">
    <property type="entry name" value="Semialdehyde_DH_NAD-bd"/>
</dbReference>
<dbReference type="SUPFAM" id="SSF55347">
    <property type="entry name" value="Glyceraldehyde-3-phosphate dehydrogenase-like, C-terminal domain"/>
    <property type="match status" value="1"/>
</dbReference>
<protein>
    <recommendedName>
        <fullName evidence="6">N-acetyl-gamma-glutamyl-phosphate reductase</fullName>
        <shortName evidence="6">AGPR</shortName>
        <ecNumber evidence="6">1.2.1.38</ecNumber>
    </recommendedName>
    <alternativeName>
        <fullName evidence="6">N-acetyl-glutamate semialdehyde dehydrogenase</fullName>
        <shortName evidence="6">NAGSA dehydrogenase</shortName>
    </alternativeName>
</protein>
<proteinExistence type="inferred from homology"/>
<evidence type="ECO:0000256" key="3">
    <source>
        <dbReference type="ARBA" id="ARBA00022605"/>
    </source>
</evidence>
<keyword evidence="10" id="KW-1185">Reference proteome</keyword>
<dbReference type="InterPro" id="IPR010136">
    <property type="entry name" value="AGPR_type-2"/>
</dbReference>
<keyword evidence="2 6" id="KW-0055">Arginine biosynthesis</keyword>
<comment type="caution">
    <text evidence="9">The sequence shown here is derived from an EMBL/GenBank/DDBJ whole genome shotgun (WGS) entry which is preliminary data.</text>
</comment>
<keyword evidence="3 6" id="KW-0028">Amino-acid biosynthesis</keyword>
<dbReference type="EMBL" id="BMOD01000001">
    <property type="protein sequence ID" value="GGJ21225.1"/>
    <property type="molecule type" value="Genomic_DNA"/>
</dbReference>
<dbReference type="NCBIfam" id="TIGR01851">
    <property type="entry name" value="argC_other"/>
    <property type="match status" value="1"/>
</dbReference>
<reference evidence="10" key="1">
    <citation type="journal article" date="2019" name="Int. J. Syst. Evol. Microbiol.">
        <title>The Global Catalogue of Microorganisms (GCM) 10K type strain sequencing project: providing services to taxonomists for standard genome sequencing and annotation.</title>
        <authorList>
            <consortium name="The Broad Institute Genomics Platform"/>
            <consortium name="The Broad Institute Genome Sequencing Center for Infectious Disease"/>
            <person name="Wu L."/>
            <person name="Ma J."/>
        </authorList>
    </citation>
    <scope>NUCLEOTIDE SEQUENCE [LARGE SCALE GENOMIC DNA]</scope>
    <source>
        <strain evidence="10">JCM 14370</strain>
    </source>
</reference>
<dbReference type="CDD" id="cd17896">
    <property type="entry name" value="AGPR_2_N"/>
    <property type="match status" value="1"/>
</dbReference>
<evidence type="ECO:0000259" key="8">
    <source>
        <dbReference type="SMART" id="SM00859"/>
    </source>
</evidence>
<dbReference type="InterPro" id="IPR036291">
    <property type="entry name" value="NAD(P)-bd_dom_sf"/>
</dbReference>
<comment type="pathway">
    <text evidence="6">Amino-acid biosynthesis; L-arginine biosynthesis; N(2)-acetyl-L-ornithine from L-glutamate: step 3/4.</text>
</comment>
<accession>A0ABQ2CUQ4</accession>
<dbReference type="PANTHER" id="PTHR32338">
    <property type="entry name" value="N-ACETYL-GAMMA-GLUTAMYL-PHOSPHATE REDUCTASE, CHLOROPLASTIC-RELATED-RELATED"/>
    <property type="match status" value="1"/>
</dbReference>
<comment type="function">
    <text evidence="6">Catalyzes the NADPH-dependent reduction of N-acetyl-5-glutamyl phosphate to yield N-acetyl-L-glutamate 5-semialdehyde.</text>
</comment>
<dbReference type="RefSeq" id="WP_188999107.1">
    <property type="nucleotide sequence ID" value="NZ_BMOD01000001.1"/>
</dbReference>
<evidence type="ECO:0000313" key="10">
    <source>
        <dbReference type="Proteomes" id="UP000632222"/>
    </source>
</evidence>
<dbReference type="InterPro" id="IPR050085">
    <property type="entry name" value="AGPR"/>
</dbReference>
<dbReference type="PROSITE" id="PS01224">
    <property type="entry name" value="ARGC"/>
    <property type="match status" value="1"/>
</dbReference>
<evidence type="ECO:0000256" key="7">
    <source>
        <dbReference type="PROSITE-ProRule" id="PRU10010"/>
    </source>
</evidence>
<evidence type="ECO:0000256" key="1">
    <source>
        <dbReference type="ARBA" id="ARBA00022490"/>
    </source>
</evidence>
<dbReference type="Gene3D" id="3.40.50.720">
    <property type="entry name" value="NAD(P)-binding Rossmann-like Domain"/>
    <property type="match status" value="1"/>
</dbReference>
<comment type="catalytic activity">
    <reaction evidence="6">
        <text>N-acetyl-L-glutamate 5-semialdehyde + phosphate + NADP(+) = N-acetyl-L-glutamyl 5-phosphate + NADPH + H(+)</text>
        <dbReference type="Rhea" id="RHEA:21588"/>
        <dbReference type="ChEBI" id="CHEBI:15378"/>
        <dbReference type="ChEBI" id="CHEBI:29123"/>
        <dbReference type="ChEBI" id="CHEBI:43474"/>
        <dbReference type="ChEBI" id="CHEBI:57783"/>
        <dbReference type="ChEBI" id="CHEBI:57936"/>
        <dbReference type="ChEBI" id="CHEBI:58349"/>
        <dbReference type="EC" id="1.2.1.38"/>
    </reaction>
</comment>
<dbReference type="Pfam" id="PF22698">
    <property type="entry name" value="Semialdhyde_dhC_1"/>
    <property type="match status" value="1"/>
</dbReference>
<evidence type="ECO:0000256" key="4">
    <source>
        <dbReference type="ARBA" id="ARBA00022857"/>
    </source>
</evidence>
<evidence type="ECO:0000313" key="9">
    <source>
        <dbReference type="EMBL" id="GGJ21225.1"/>
    </source>
</evidence>
<evidence type="ECO:0000256" key="6">
    <source>
        <dbReference type="HAMAP-Rule" id="MF_01110"/>
    </source>
</evidence>
<keyword evidence="4 6" id="KW-0521">NADP</keyword>
<evidence type="ECO:0000256" key="5">
    <source>
        <dbReference type="ARBA" id="ARBA00023002"/>
    </source>
</evidence>
<feature type="active site" evidence="6 7">
    <location>
        <position position="117"/>
    </location>
</feature>
<dbReference type="HAMAP" id="MF_01110">
    <property type="entry name" value="ArgC_type2"/>
    <property type="match status" value="1"/>
</dbReference>
<evidence type="ECO:0000256" key="2">
    <source>
        <dbReference type="ARBA" id="ARBA00022571"/>
    </source>
</evidence>